<dbReference type="GO" id="GO:0016491">
    <property type="term" value="F:oxidoreductase activity"/>
    <property type="evidence" value="ECO:0007669"/>
    <property type="project" value="UniProtKB-KW"/>
</dbReference>
<evidence type="ECO:0000313" key="3">
    <source>
        <dbReference type="EMBL" id="RAY12944.1"/>
    </source>
</evidence>
<evidence type="ECO:0000313" key="4">
    <source>
        <dbReference type="Proteomes" id="UP000251891"/>
    </source>
</evidence>
<dbReference type="SUPFAM" id="SSF51905">
    <property type="entry name" value="FAD/NAD(P)-binding domain"/>
    <property type="match status" value="1"/>
</dbReference>
<dbReference type="InterPro" id="IPR006076">
    <property type="entry name" value="FAD-dep_OxRdtase"/>
</dbReference>
<dbReference type="Gene3D" id="3.30.9.10">
    <property type="entry name" value="D-Amino Acid Oxidase, subunit A, domain 2"/>
    <property type="match status" value="1"/>
</dbReference>
<dbReference type="PANTHER" id="PTHR13847">
    <property type="entry name" value="SARCOSINE DEHYDROGENASE-RELATED"/>
    <property type="match status" value="1"/>
</dbReference>
<dbReference type="Gene3D" id="3.50.50.60">
    <property type="entry name" value="FAD/NAD(P)-binding domain"/>
    <property type="match status" value="1"/>
</dbReference>
<protein>
    <submittedName>
        <fullName evidence="3">FAD-binding oxidoreductase</fullName>
    </submittedName>
</protein>
<sequence>MTHVLIVGAGIIGTALADRLAPHARVTVIDAHLPGQGTTATSLAWLNANKTIDPGYFAFRIEALRAWSRLAIEFGDPPWYVPTGNLTWAQTEEAVAELSARVERLQARRYPARFLTHDQAHSIEPGLVMPADALIAHFPGEGFVHGAQAAHALMGRAQASGARLRTGDRVVHIVGDGGQVRGAHLASGDTVAADITICAAGWRTPDVLATANTGVPLLDAKEPGSAAPCLVATTTPIPKALRGIVHAPGIYARPAWDGGLLLEAGDLDAITDMNTPQADLDTSAADLLTRAREIIPALSQAQISHARRCIRPMPTDGFPLIGWRQEGLYVAVTHSGITLAAHLAELITREILHGTRPDELAPYRPDRTAKLP</sequence>
<name>A0A365H1G8_9ACTN</name>
<dbReference type="OrthoDB" id="4775411at2"/>
<comment type="caution">
    <text evidence="3">The sequence shown here is derived from an EMBL/GenBank/DDBJ whole genome shotgun (WGS) entry which is preliminary data.</text>
</comment>
<keyword evidence="1" id="KW-0560">Oxidoreductase</keyword>
<evidence type="ECO:0000259" key="2">
    <source>
        <dbReference type="Pfam" id="PF01266"/>
    </source>
</evidence>
<proteinExistence type="predicted"/>
<reference evidence="3 4" key="1">
    <citation type="submission" date="2018-06" db="EMBL/GenBank/DDBJ databases">
        <title>Actinomadura craniellae sp. nov. isolated from marine sponge Craniella sp.</title>
        <authorList>
            <person name="Li L."/>
            <person name="Xu Q.H."/>
            <person name="Lin H.W."/>
            <person name="Lu Y.H."/>
        </authorList>
    </citation>
    <scope>NUCLEOTIDE SEQUENCE [LARGE SCALE GENOMIC DNA]</scope>
    <source>
        <strain evidence="3 4">LHW63021</strain>
    </source>
</reference>
<dbReference type="EMBL" id="QLYX01000011">
    <property type="protein sequence ID" value="RAY12944.1"/>
    <property type="molecule type" value="Genomic_DNA"/>
</dbReference>
<organism evidence="3 4">
    <name type="scientific">Actinomadura craniellae</name>
    <dbReference type="NCBI Taxonomy" id="2231787"/>
    <lineage>
        <taxon>Bacteria</taxon>
        <taxon>Bacillati</taxon>
        <taxon>Actinomycetota</taxon>
        <taxon>Actinomycetes</taxon>
        <taxon>Streptosporangiales</taxon>
        <taxon>Thermomonosporaceae</taxon>
        <taxon>Actinomadura</taxon>
    </lineage>
</organism>
<dbReference type="Pfam" id="PF01266">
    <property type="entry name" value="DAO"/>
    <property type="match status" value="1"/>
</dbReference>
<dbReference type="PANTHER" id="PTHR13847:SF289">
    <property type="entry name" value="GLYCINE OXIDASE"/>
    <property type="match status" value="1"/>
</dbReference>
<dbReference type="AlphaFoldDB" id="A0A365H1G8"/>
<dbReference type="InterPro" id="IPR036188">
    <property type="entry name" value="FAD/NAD-bd_sf"/>
</dbReference>
<evidence type="ECO:0000256" key="1">
    <source>
        <dbReference type="ARBA" id="ARBA00023002"/>
    </source>
</evidence>
<feature type="domain" description="FAD dependent oxidoreductase" evidence="2">
    <location>
        <begin position="4"/>
        <end position="348"/>
    </location>
</feature>
<dbReference type="Proteomes" id="UP000251891">
    <property type="component" value="Unassembled WGS sequence"/>
</dbReference>
<accession>A0A365H1G8</accession>
<gene>
    <name evidence="3" type="ORF">DPM19_23340</name>
</gene>
<keyword evidence="4" id="KW-1185">Reference proteome</keyword>
<dbReference type="RefSeq" id="WP_111870132.1">
    <property type="nucleotide sequence ID" value="NZ_QLYX01000011.1"/>
</dbReference>
<dbReference type="GO" id="GO:0005737">
    <property type="term" value="C:cytoplasm"/>
    <property type="evidence" value="ECO:0007669"/>
    <property type="project" value="TreeGrafter"/>
</dbReference>